<proteinExistence type="predicted"/>
<dbReference type="EMBL" id="NJES01000026">
    <property type="protein sequence ID" value="PHH80072.1"/>
    <property type="molecule type" value="Genomic_DNA"/>
</dbReference>
<accession>A0A2C5ZJZ9</accession>
<dbReference type="STRING" id="2004952.A0A2C5ZJZ9"/>
<evidence type="ECO:0000256" key="1">
    <source>
        <dbReference type="SAM" id="Phobius"/>
    </source>
</evidence>
<evidence type="ECO:0000313" key="3">
    <source>
        <dbReference type="Proteomes" id="UP000226431"/>
    </source>
</evidence>
<sequence>MEAYLFSLVADLLPPNLAAQAHHHLVRPDSPLQSCKRQLAASAYAAATAAADVAARALGDSSSVLLDQGGGGSLAGWLAIFAVLAVVVLAVRWVGRLVVWWTRFALRLASWAVVFALAACVWQRGVAATVRDVVVGGAALMRYLALLRDVWLAEYSRYELQQQQQQQQQGQHRQFTSSRARGSAW</sequence>
<organism evidence="2 3">
    <name type="scientific">Ophiocordyceps camponoti-rufipedis</name>
    <dbReference type="NCBI Taxonomy" id="2004952"/>
    <lineage>
        <taxon>Eukaryota</taxon>
        <taxon>Fungi</taxon>
        <taxon>Dikarya</taxon>
        <taxon>Ascomycota</taxon>
        <taxon>Pezizomycotina</taxon>
        <taxon>Sordariomycetes</taxon>
        <taxon>Hypocreomycetidae</taxon>
        <taxon>Hypocreales</taxon>
        <taxon>Ophiocordycipitaceae</taxon>
        <taxon>Ophiocordyceps</taxon>
    </lineage>
</organism>
<evidence type="ECO:0000313" key="2">
    <source>
        <dbReference type="EMBL" id="PHH80072.1"/>
    </source>
</evidence>
<keyword evidence="1" id="KW-1133">Transmembrane helix</keyword>
<gene>
    <name evidence="2" type="ORF">CDD80_2914</name>
</gene>
<comment type="caution">
    <text evidence="2">The sequence shown here is derived from an EMBL/GenBank/DDBJ whole genome shotgun (WGS) entry which is preliminary data.</text>
</comment>
<name>A0A2C5ZJZ9_9HYPO</name>
<dbReference type="AlphaFoldDB" id="A0A2C5ZJZ9"/>
<keyword evidence="1" id="KW-0472">Membrane</keyword>
<keyword evidence="1" id="KW-0812">Transmembrane</keyword>
<dbReference type="OrthoDB" id="3559694at2759"/>
<dbReference type="InterPro" id="IPR024316">
    <property type="entry name" value="APQ12"/>
</dbReference>
<feature type="transmembrane region" description="Helical" evidence="1">
    <location>
        <begin position="106"/>
        <end position="127"/>
    </location>
</feature>
<dbReference type="Proteomes" id="UP000226431">
    <property type="component" value="Unassembled WGS sequence"/>
</dbReference>
<protein>
    <submittedName>
        <fullName evidence="2">Uncharacterized protein</fullName>
    </submittedName>
</protein>
<feature type="transmembrane region" description="Helical" evidence="1">
    <location>
        <begin position="74"/>
        <end position="94"/>
    </location>
</feature>
<reference evidence="2 3" key="1">
    <citation type="submission" date="2017-06" db="EMBL/GenBank/DDBJ databases">
        <title>Ant-infecting Ophiocordyceps genomes reveal a high diversity of potential behavioral manipulation genes and a possible major role for enterotoxins.</title>
        <authorList>
            <person name="De Bekker C."/>
            <person name="Evans H.C."/>
            <person name="Brachmann A."/>
            <person name="Hughes D.P."/>
        </authorList>
    </citation>
    <scope>NUCLEOTIDE SEQUENCE [LARGE SCALE GENOMIC DNA]</scope>
    <source>
        <strain evidence="2 3">Map16</strain>
    </source>
</reference>
<dbReference type="Pfam" id="PF12716">
    <property type="entry name" value="Apq12"/>
    <property type="match status" value="1"/>
</dbReference>
<keyword evidence="3" id="KW-1185">Reference proteome</keyword>